<sequence>MVGIIARDALGLFVATRVARFKNVFSPAHVKALAAREGLAMIVERGFSNSILECDSLQITIALRGSSSNTSFIRPVIEDVQALMSRITGVTTAHVHHQANVLAIPAQNLLCMIRFLGLGLRNLQTFWPTIL</sequence>
<accession>A0A498J2X9</accession>
<protein>
    <recommendedName>
        <fullName evidence="1">RNase H type-1 domain-containing protein</fullName>
    </recommendedName>
</protein>
<dbReference type="GO" id="GO:0003676">
    <property type="term" value="F:nucleic acid binding"/>
    <property type="evidence" value="ECO:0007669"/>
    <property type="project" value="InterPro"/>
</dbReference>
<dbReference type="PANTHER" id="PTHR47723:SF19">
    <property type="entry name" value="POLYNUCLEOTIDYL TRANSFERASE, RIBONUCLEASE H-LIKE SUPERFAMILY PROTEIN"/>
    <property type="match status" value="1"/>
</dbReference>
<evidence type="ECO:0000313" key="3">
    <source>
        <dbReference type="Proteomes" id="UP000290289"/>
    </source>
</evidence>
<gene>
    <name evidence="2" type="ORF">DVH24_000273</name>
</gene>
<dbReference type="EMBL" id="RDQH01000335">
    <property type="protein sequence ID" value="RXH88674.1"/>
    <property type="molecule type" value="Genomic_DNA"/>
</dbReference>
<feature type="domain" description="RNase H type-1" evidence="1">
    <location>
        <begin position="2"/>
        <end position="103"/>
    </location>
</feature>
<dbReference type="Pfam" id="PF13456">
    <property type="entry name" value="RVT_3"/>
    <property type="match status" value="1"/>
</dbReference>
<keyword evidence="3" id="KW-1185">Reference proteome</keyword>
<dbReference type="InterPro" id="IPR053151">
    <property type="entry name" value="RNase_H-like"/>
</dbReference>
<dbReference type="GO" id="GO:0004523">
    <property type="term" value="F:RNA-DNA hybrid ribonuclease activity"/>
    <property type="evidence" value="ECO:0007669"/>
    <property type="project" value="InterPro"/>
</dbReference>
<dbReference type="InterPro" id="IPR002156">
    <property type="entry name" value="RNaseH_domain"/>
</dbReference>
<proteinExistence type="predicted"/>
<organism evidence="2 3">
    <name type="scientific">Malus domestica</name>
    <name type="common">Apple</name>
    <name type="synonym">Pyrus malus</name>
    <dbReference type="NCBI Taxonomy" id="3750"/>
    <lineage>
        <taxon>Eukaryota</taxon>
        <taxon>Viridiplantae</taxon>
        <taxon>Streptophyta</taxon>
        <taxon>Embryophyta</taxon>
        <taxon>Tracheophyta</taxon>
        <taxon>Spermatophyta</taxon>
        <taxon>Magnoliopsida</taxon>
        <taxon>eudicotyledons</taxon>
        <taxon>Gunneridae</taxon>
        <taxon>Pentapetalae</taxon>
        <taxon>rosids</taxon>
        <taxon>fabids</taxon>
        <taxon>Rosales</taxon>
        <taxon>Rosaceae</taxon>
        <taxon>Amygdaloideae</taxon>
        <taxon>Maleae</taxon>
        <taxon>Malus</taxon>
    </lineage>
</organism>
<dbReference type="InterPro" id="IPR044730">
    <property type="entry name" value="RNase_H-like_dom_plant"/>
</dbReference>
<evidence type="ECO:0000313" key="2">
    <source>
        <dbReference type="EMBL" id="RXH88674.1"/>
    </source>
</evidence>
<comment type="caution">
    <text evidence="2">The sequence shown here is derived from an EMBL/GenBank/DDBJ whole genome shotgun (WGS) entry which is preliminary data.</text>
</comment>
<dbReference type="CDD" id="cd06222">
    <property type="entry name" value="RNase_H_like"/>
    <property type="match status" value="1"/>
</dbReference>
<name>A0A498J2X9_MALDO</name>
<dbReference type="Proteomes" id="UP000290289">
    <property type="component" value="Chromosome 9"/>
</dbReference>
<dbReference type="AlphaFoldDB" id="A0A498J2X9"/>
<evidence type="ECO:0000259" key="1">
    <source>
        <dbReference type="Pfam" id="PF13456"/>
    </source>
</evidence>
<reference evidence="2 3" key="1">
    <citation type="submission" date="2018-10" db="EMBL/GenBank/DDBJ databases">
        <title>A high-quality apple genome assembly.</title>
        <authorList>
            <person name="Hu J."/>
        </authorList>
    </citation>
    <scope>NUCLEOTIDE SEQUENCE [LARGE SCALE GENOMIC DNA]</scope>
    <source>
        <strain evidence="3">cv. HFTH1</strain>
        <tissue evidence="2">Young leaf</tissue>
    </source>
</reference>
<dbReference type="PANTHER" id="PTHR47723">
    <property type="entry name" value="OS05G0353850 PROTEIN"/>
    <property type="match status" value="1"/>
</dbReference>